<name>A0A0E9WMV9_ANGAN</name>
<dbReference type="EMBL" id="GBXM01017677">
    <property type="protein sequence ID" value="JAH90900.1"/>
    <property type="molecule type" value="Transcribed_RNA"/>
</dbReference>
<reference evidence="1" key="1">
    <citation type="submission" date="2014-11" db="EMBL/GenBank/DDBJ databases">
        <authorList>
            <person name="Amaro Gonzalez C."/>
        </authorList>
    </citation>
    <scope>NUCLEOTIDE SEQUENCE</scope>
</reference>
<accession>A0A0E9WMV9</accession>
<dbReference type="AlphaFoldDB" id="A0A0E9WMV9"/>
<protein>
    <submittedName>
        <fullName evidence="1">Uncharacterized protein</fullName>
    </submittedName>
</protein>
<organism evidence="1">
    <name type="scientific">Anguilla anguilla</name>
    <name type="common">European freshwater eel</name>
    <name type="synonym">Muraena anguilla</name>
    <dbReference type="NCBI Taxonomy" id="7936"/>
    <lineage>
        <taxon>Eukaryota</taxon>
        <taxon>Metazoa</taxon>
        <taxon>Chordata</taxon>
        <taxon>Craniata</taxon>
        <taxon>Vertebrata</taxon>
        <taxon>Euteleostomi</taxon>
        <taxon>Actinopterygii</taxon>
        <taxon>Neopterygii</taxon>
        <taxon>Teleostei</taxon>
        <taxon>Anguilliformes</taxon>
        <taxon>Anguillidae</taxon>
        <taxon>Anguilla</taxon>
    </lineage>
</organism>
<reference evidence="1" key="2">
    <citation type="journal article" date="2015" name="Fish Shellfish Immunol.">
        <title>Early steps in the European eel (Anguilla anguilla)-Vibrio vulnificus interaction in the gills: Role of the RtxA13 toxin.</title>
        <authorList>
            <person name="Callol A."/>
            <person name="Pajuelo D."/>
            <person name="Ebbesson L."/>
            <person name="Teles M."/>
            <person name="MacKenzie S."/>
            <person name="Amaro C."/>
        </authorList>
    </citation>
    <scope>NUCLEOTIDE SEQUENCE</scope>
</reference>
<sequence length="89" mass="10108">MISWQPPKSFSAMFSHNEDSHWPVLPLNNATGIWALMEFLGSFFFLSARPLLNYISNQFCPDNPSLSVSFSSMPSGRGEIQKRVQLELK</sequence>
<evidence type="ECO:0000313" key="1">
    <source>
        <dbReference type="EMBL" id="JAH90900.1"/>
    </source>
</evidence>
<proteinExistence type="predicted"/>